<sequence>MKRILLILTLLFTLQTSAQNPAFVDIITNMQAPVFPSRQINIKKTGAVEGKISTDAIQKAIDRIARQGGGTITVPKGHWLTGRLILKSNTNLCIEEGAVLEFSGHIKDYLPVVATRNEGADIMSLGAMIYAYNEENIAVTGNGTLLAPDYDCEISKKQNGGVTLDMEQKLKTDKLSDGSNGRVFMPTFIGPVKCSNILIEGVTLKRSIFWNIVPVYSKNIIIRNITVSSHGHGRTDGIDIDSSQDVLIENSTLDCGDDCFTLKSGRGEEAVDLGIPTENVVIRNCHIKRGTGGITIGSETAGMVRNIYAENIIMDNPVHAIYIKTRRPRGGGGENIWIKNITVNKSRSAAINIDMLGSERFVGELGRRMPEREVNKLTPCFRNIFINDFEINSCKTLLKAKGLPESPIENLIIKGIKSNCKTISMHDTGKFEISFNE</sequence>
<evidence type="ECO:0000256" key="5">
    <source>
        <dbReference type="SAM" id="SignalP"/>
    </source>
</evidence>
<evidence type="ECO:0000256" key="2">
    <source>
        <dbReference type="ARBA" id="ARBA00022801"/>
    </source>
</evidence>
<proteinExistence type="inferred from homology"/>
<reference evidence="6 7" key="1">
    <citation type="submission" date="2020-05" db="EMBL/GenBank/DDBJ databases">
        <title>Distinct polysaccharide utilization as determinants for interspecies competition between intestinal Prevotella spp.</title>
        <authorList>
            <person name="Galvez E.J.C."/>
            <person name="Iljazovic A."/>
            <person name="Strowig T."/>
        </authorList>
    </citation>
    <scope>NUCLEOTIDE SEQUENCE [LARGE SCALE GENOMIC DNA]</scope>
    <source>
        <strain evidence="6 7">PMUR</strain>
    </source>
</reference>
<protein>
    <submittedName>
        <fullName evidence="6">Glycoside hydrolase family 28 protein</fullName>
    </submittedName>
</protein>
<dbReference type="EMBL" id="JABKKF010000007">
    <property type="protein sequence ID" value="NPD92361.1"/>
    <property type="molecule type" value="Genomic_DNA"/>
</dbReference>
<dbReference type="Gene3D" id="2.160.20.10">
    <property type="entry name" value="Single-stranded right-handed beta-helix, Pectin lyase-like"/>
    <property type="match status" value="1"/>
</dbReference>
<gene>
    <name evidence="6" type="ORF">HPS56_08400</name>
</gene>
<keyword evidence="3 4" id="KW-0326">Glycosidase</keyword>
<dbReference type="Pfam" id="PF00295">
    <property type="entry name" value="Glyco_hydro_28"/>
    <property type="match status" value="1"/>
</dbReference>
<organism evidence="6 7">
    <name type="scientific">Xylanibacter muris</name>
    <dbReference type="NCBI Taxonomy" id="2736290"/>
    <lineage>
        <taxon>Bacteria</taxon>
        <taxon>Pseudomonadati</taxon>
        <taxon>Bacteroidota</taxon>
        <taxon>Bacteroidia</taxon>
        <taxon>Bacteroidales</taxon>
        <taxon>Prevotellaceae</taxon>
        <taxon>Xylanibacter</taxon>
    </lineage>
</organism>
<dbReference type="InterPro" id="IPR012334">
    <property type="entry name" value="Pectin_lyas_fold"/>
</dbReference>
<dbReference type="SMART" id="SM00710">
    <property type="entry name" value="PbH1"/>
    <property type="match status" value="5"/>
</dbReference>
<keyword evidence="5" id="KW-0732">Signal</keyword>
<evidence type="ECO:0000256" key="4">
    <source>
        <dbReference type="RuleBase" id="RU361169"/>
    </source>
</evidence>
<feature type="chain" id="PRO_5046993992" evidence="5">
    <location>
        <begin position="19"/>
        <end position="437"/>
    </location>
</feature>
<dbReference type="SUPFAM" id="SSF51126">
    <property type="entry name" value="Pectin lyase-like"/>
    <property type="match status" value="1"/>
</dbReference>
<comment type="caution">
    <text evidence="6">The sequence shown here is derived from an EMBL/GenBank/DDBJ whole genome shotgun (WGS) entry which is preliminary data.</text>
</comment>
<dbReference type="InterPro" id="IPR051801">
    <property type="entry name" value="GH28_Enzymes"/>
</dbReference>
<feature type="signal peptide" evidence="5">
    <location>
        <begin position="1"/>
        <end position="18"/>
    </location>
</feature>
<dbReference type="PANTHER" id="PTHR31339">
    <property type="entry name" value="PECTIN LYASE-RELATED"/>
    <property type="match status" value="1"/>
</dbReference>
<evidence type="ECO:0000313" key="6">
    <source>
        <dbReference type="EMBL" id="NPD92361.1"/>
    </source>
</evidence>
<evidence type="ECO:0000256" key="3">
    <source>
        <dbReference type="ARBA" id="ARBA00023295"/>
    </source>
</evidence>
<dbReference type="GO" id="GO:0016787">
    <property type="term" value="F:hydrolase activity"/>
    <property type="evidence" value="ECO:0007669"/>
    <property type="project" value="UniProtKB-KW"/>
</dbReference>
<comment type="similarity">
    <text evidence="1 4">Belongs to the glycosyl hydrolase 28 family.</text>
</comment>
<dbReference type="PANTHER" id="PTHR31339:SF9">
    <property type="entry name" value="PLASMIN AND FIBRONECTIN-BINDING PROTEIN A"/>
    <property type="match status" value="1"/>
</dbReference>
<keyword evidence="7" id="KW-1185">Reference proteome</keyword>
<accession>A0ABX2AMA5</accession>
<dbReference type="Proteomes" id="UP000714420">
    <property type="component" value="Unassembled WGS sequence"/>
</dbReference>
<keyword evidence="2 4" id="KW-0378">Hydrolase</keyword>
<dbReference type="InterPro" id="IPR011050">
    <property type="entry name" value="Pectin_lyase_fold/virulence"/>
</dbReference>
<dbReference type="InterPro" id="IPR006626">
    <property type="entry name" value="PbH1"/>
</dbReference>
<evidence type="ECO:0000313" key="7">
    <source>
        <dbReference type="Proteomes" id="UP000714420"/>
    </source>
</evidence>
<name>A0ABX2AMA5_9BACT</name>
<dbReference type="InterPro" id="IPR000743">
    <property type="entry name" value="Glyco_hydro_28"/>
</dbReference>
<evidence type="ECO:0000256" key="1">
    <source>
        <dbReference type="ARBA" id="ARBA00008834"/>
    </source>
</evidence>